<reference evidence="2 3" key="1">
    <citation type="journal article" date="2007" name="Science">
        <title>The Chlamydomonas genome reveals the evolution of key animal and plant functions.</title>
        <authorList>
            <person name="Merchant S.S."/>
            <person name="Prochnik S.E."/>
            <person name="Vallon O."/>
            <person name="Harris E.H."/>
            <person name="Karpowicz S.J."/>
            <person name="Witman G.B."/>
            <person name="Terry A."/>
            <person name="Salamov A."/>
            <person name="Fritz-Laylin L.K."/>
            <person name="Marechal-Drouard L."/>
            <person name="Marshall W.F."/>
            <person name="Qu L.H."/>
            <person name="Nelson D.R."/>
            <person name="Sanderfoot A.A."/>
            <person name="Spalding M.H."/>
            <person name="Kapitonov V.V."/>
            <person name="Ren Q."/>
            <person name="Ferris P."/>
            <person name="Lindquist E."/>
            <person name="Shapiro H."/>
            <person name="Lucas S.M."/>
            <person name="Grimwood J."/>
            <person name="Schmutz J."/>
            <person name="Cardol P."/>
            <person name="Cerutti H."/>
            <person name="Chanfreau G."/>
            <person name="Chen C.L."/>
            <person name="Cognat V."/>
            <person name="Croft M.T."/>
            <person name="Dent R."/>
            <person name="Dutcher S."/>
            <person name="Fernandez E."/>
            <person name="Fukuzawa H."/>
            <person name="Gonzalez-Ballester D."/>
            <person name="Gonzalez-Halphen D."/>
            <person name="Hallmann A."/>
            <person name="Hanikenne M."/>
            <person name="Hippler M."/>
            <person name="Inwood W."/>
            <person name="Jabbari K."/>
            <person name="Kalanon M."/>
            <person name="Kuras R."/>
            <person name="Lefebvre P.A."/>
            <person name="Lemaire S.D."/>
            <person name="Lobanov A.V."/>
            <person name="Lohr M."/>
            <person name="Manuell A."/>
            <person name="Meier I."/>
            <person name="Mets L."/>
            <person name="Mittag M."/>
            <person name="Mittelmeier T."/>
            <person name="Moroney J.V."/>
            <person name="Moseley J."/>
            <person name="Napoli C."/>
            <person name="Nedelcu A.M."/>
            <person name="Niyogi K."/>
            <person name="Novoselov S.V."/>
            <person name="Paulsen I.T."/>
            <person name="Pazour G."/>
            <person name="Purton S."/>
            <person name="Ral J.P."/>
            <person name="Riano-Pachon D.M."/>
            <person name="Riekhof W."/>
            <person name="Rymarquis L."/>
            <person name="Schroda M."/>
            <person name="Stern D."/>
            <person name="Umen J."/>
            <person name="Willows R."/>
            <person name="Wilson N."/>
            <person name="Zimmer S.L."/>
            <person name="Allmer J."/>
            <person name="Balk J."/>
            <person name="Bisova K."/>
            <person name="Chen C.J."/>
            <person name="Elias M."/>
            <person name="Gendler K."/>
            <person name="Hauser C."/>
            <person name="Lamb M.R."/>
            <person name="Ledford H."/>
            <person name="Long J.C."/>
            <person name="Minagawa J."/>
            <person name="Page M.D."/>
            <person name="Pan J."/>
            <person name="Pootakham W."/>
            <person name="Roje S."/>
            <person name="Rose A."/>
            <person name="Stahlberg E."/>
            <person name="Terauchi A.M."/>
            <person name="Yang P."/>
            <person name="Ball S."/>
            <person name="Bowler C."/>
            <person name="Dieckmann C.L."/>
            <person name="Gladyshev V.N."/>
            <person name="Green P."/>
            <person name="Jorgensen R."/>
            <person name="Mayfield S."/>
            <person name="Mueller-Roeber B."/>
            <person name="Rajamani S."/>
            <person name="Sayre R.T."/>
            <person name="Brokstein P."/>
            <person name="Dubchak I."/>
            <person name="Goodstein D."/>
            <person name="Hornick L."/>
            <person name="Huang Y.W."/>
            <person name="Jhaveri J."/>
            <person name="Luo Y."/>
            <person name="Martinez D."/>
            <person name="Ngau W.C."/>
            <person name="Otillar B."/>
            <person name="Poliakov A."/>
            <person name="Porter A."/>
            <person name="Szajkowski L."/>
            <person name="Werner G."/>
            <person name="Zhou K."/>
            <person name="Grigoriev I.V."/>
            <person name="Rokhsar D.S."/>
            <person name="Grossman A.R."/>
        </authorList>
    </citation>
    <scope>NUCLEOTIDE SEQUENCE [LARGE SCALE GENOMIC DNA]</scope>
    <source>
        <strain evidence="3">CC-503</strain>
    </source>
</reference>
<dbReference type="GeneID" id="5715868"/>
<keyword evidence="3" id="KW-1185">Reference proteome</keyword>
<dbReference type="PaxDb" id="3055-EDP10033"/>
<evidence type="ECO:0000256" key="1">
    <source>
        <dbReference type="SAM" id="MobiDB-lite"/>
    </source>
</evidence>
<dbReference type="KEGG" id="cre:CHLRE_14g619000v5"/>
<evidence type="ECO:0000313" key="2">
    <source>
        <dbReference type="EMBL" id="PNW73107.1"/>
    </source>
</evidence>
<gene>
    <name evidence="2" type="ORF">CHLRE_14g619000v5</name>
</gene>
<dbReference type="RefSeq" id="XP_042916818.1">
    <property type="nucleotide sequence ID" value="XM_043070145.1"/>
</dbReference>
<dbReference type="EMBL" id="CM008975">
    <property type="protein sequence ID" value="PNW73107.1"/>
    <property type="molecule type" value="Genomic_DNA"/>
</dbReference>
<accession>A0A2K3CXU7</accession>
<dbReference type="ExpressionAtlas" id="A0A2K3CXU7">
    <property type="expression patterns" value="baseline and differential"/>
</dbReference>
<dbReference type="AlphaFoldDB" id="A0A2K3CXU7"/>
<protein>
    <submittedName>
        <fullName evidence="2">Uncharacterized protein</fullName>
    </submittedName>
</protein>
<sequence length="551" mass="57501">MDNREHQREQLRAALQARGADLTCIGNVVLDSLWDNGYSNARALQEATREGLKAAGLKPALIDQILTLEASASSLDVGSATAAGGVLLADAGTVEAFEQQLKMKVAEATRAIRLEAVKMTAAAAAAMTKMTQQVVTQGMGLAKTVTVTASHCSSNQRKQIEHMVTSQFSYHSCCTAPCCLKDPFPSVSVSEGMDWSRFGNQERNATEWGRDWLEKNLAPPGVVVLVASDARWLDCMVEFPGGRVKIGPSATDYIFVRKEAWEKCWENQGAESHMEAAAGSGTGMACSLSKEAVLSLAGSILALYEAKTDAGLRKLGSVRGQALLQYLAINYMKNWPARDVIVIYGDFNDNYTIHAGRQDSGARMWSLHVAGPPSAVPEHGLGFAAASSSGSSSPCSVNAGFIRALMSTPRTVETSARAAGEAAGAGGAGGGGGAAGPGGGGGGGRLGDIGGSGDSTPAVSSSGGGGRSGSSSGEDEGGFDGDEGLLEAAGDNYFAQAFMSVLRRPEVYRGVLQQDAPPTAFQPPTREELLDGFADVLVKARLQQLADERRL</sequence>
<feature type="compositionally biased region" description="Acidic residues" evidence="1">
    <location>
        <begin position="473"/>
        <end position="484"/>
    </location>
</feature>
<name>A0A2K3CXU7_CHLRE</name>
<dbReference type="Proteomes" id="UP000006906">
    <property type="component" value="Chromosome 14"/>
</dbReference>
<feature type="compositionally biased region" description="Gly residues" evidence="1">
    <location>
        <begin position="423"/>
        <end position="453"/>
    </location>
</feature>
<dbReference type="Gramene" id="PNW73107">
    <property type="protein sequence ID" value="PNW73107"/>
    <property type="gene ID" value="CHLRE_14g619000v5"/>
</dbReference>
<dbReference type="InParanoid" id="A0A2K3CXU7"/>
<feature type="region of interest" description="Disordered" evidence="1">
    <location>
        <begin position="416"/>
        <end position="484"/>
    </location>
</feature>
<organism evidence="2 3">
    <name type="scientific">Chlamydomonas reinhardtii</name>
    <name type="common">Chlamydomonas smithii</name>
    <dbReference type="NCBI Taxonomy" id="3055"/>
    <lineage>
        <taxon>Eukaryota</taxon>
        <taxon>Viridiplantae</taxon>
        <taxon>Chlorophyta</taxon>
        <taxon>core chlorophytes</taxon>
        <taxon>Chlorophyceae</taxon>
        <taxon>CS clade</taxon>
        <taxon>Chlamydomonadales</taxon>
        <taxon>Chlamydomonadaceae</taxon>
        <taxon>Chlamydomonas</taxon>
    </lineage>
</organism>
<evidence type="ECO:0000313" key="3">
    <source>
        <dbReference type="Proteomes" id="UP000006906"/>
    </source>
</evidence>
<dbReference type="OrthoDB" id="546783at2759"/>
<proteinExistence type="predicted"/>